<keyword evidence="2" id="KW-1185">Reference proteome</keyword>
<reference evidence="1" key="1">
    <citation type="submission" date="2022-04" db="EMBL/GenBank/DDBJ databases">
        <title>Chromosome-scale genome assembly of Holotrichia oblita Faldermann.</title>
        <authorList>
            <person name="Rongchong L."/>
        </authorList>
    </citation>
    <scope>NUCLEOTIDE SEQUENCE</scope>
    <source>
        <strain evidence="1">81SQS9</strain>
    </source>
</reference>
<dbReference type="Proteomes" id="UP001056778">
    <property type="component" value="Chromosome 2"/>
</dbReference>
<protein>
    <submittedName>
        <fullName evidence="1">Uncharacterized protein</fullName>
    </submittedName>
</protein>
<sequence>MIVGLLLLLLLRASINAADNACCAGINIITENGTCYNGAKIRLTYSDCDYRIMLEKDQYALAQNGSLIELAGFDEFISPDRHVTDYINTLQGVLIFMVLVLFRKKALRALAVNPTIGNKFPKSWQRLDDAEYSSDEEALSENK</sequence>
<evidence type="ECO:0000313" key="2">
    <source>
        <dbReference type="Proteomes" id="UP001056778"/>
    </source>
</evidence>
<organism evidence="1 2">
    <name type="scientific">Holotrichia oblita</name>
    <name type="common">Chafer beetle</name>
    <dbReference type="NCBI Taxonomy" id="644536"/>
    <lineage>
        <taxon>Eukaryota</taxon>
        <taxon>Metazoa</taxon>
        <taxon>Ecdysozoa</taxon>
        <taxon>Arthropoda</taxon>
        <taxon>Hexapoda</taxon>
        <taxon>Insecta</taxon>
        <taxon>Pterygota</taxon>
        <taxon>Neoptera</taxon>
        <taxon>Endopterygota</taxon>
        <taxon>Coleoptera</taxon>
        <taxon>Polyphaga</taxon>
        <taxon>Scarabaeiformia</taxon>
        <taxon>Scarabaeidae</taxon>
        <taxon>Melolonthinae</taxon>
        <taxon>Holotrichia</taxon>
    </lineage>
</organism>
<accession>A0ACB9TND6</accession>
<name>A0ACB9TND6_HOLOL</name>
<evidence type="ECO:0000313" key="1">
    <source>
        <dbReference type="EMBL" id="KAI4468367.1"/>
    </source>
</evidence>
<comment type="caution">
    <text evidence="1">The sequence shown here is derived from an EMBL/GenBank/DDBJ whole genome shotgun (WGS) entry which is preliminary data.</text>
</comment>
<dbReference type="EMBL" id="CM043016">
    <property type="protein sequence ID" value="KAI4468367.1"/>
    <property type="molecule type" value="Genomic_DNA"/>
</dbReference>
<gene>
    <name evidence="1" type="ORF">MML48_2g00007393</name>
</gene>
<proteinExistence type="predicted"/>